<organism evidence="3 4">
    <name type="scientific">Hypsibius exemplaris</name>
    <name type="common">Freshwater tardigrade</name>
    <dbReference type="NCBI Taxonomy" id="2072580"/>
    <lineage>
        <taxon>Eukaryota</taxon>
        <taxon>Metazoa</taxon>
        <taxon>Ecdysozoa</taxon>
        <taxon>Tardigrada</taxon>
        <taxon>Eutardigrada</taxon>
        <taxon>Parachela</taxon>
        <taxon>Hypsibioidea</taxon>
        <taxon>Hypsibiidae</taxon>
        <taxon>Hypsibius</taxon>
    </lineage>
</organism>
<protein>
    <submittedName>
        <fullName evidence="3">Sialate O-acetylesterase</fullName>
    </submittedName>
</protein>
<dbReference type="EMBL" id="MTYJ01000190">
    <property type="protein sequence ID" value="OWA50365.1"/>
    <property type="molecule type" value="Genomic_DNA"/>
</dbReference>
<dbReference type="InterPro" id="IPR039329">
    <property type="entry name" value="SIAE"/>
</dbReference>
<dbReference type="Pfam" id="PF03629">
    <property type="entry name" value="SASA"/>
    <property type="match status" value="1"/>
</dbReference>
<dbReference type="InterPro" id="IPR005181">
    <property type="entry name" value="SASA"/>
</dbReference>
<comment type="caution">
    <text evidence="3">The sequence shown here is derived from an EMBL/GenBank/DDBJ whole genome shotgun (WGS) entry which is preliminary data.</text>
</comment>
<evidence type="ECO:0000313" key="3">
    <source>
        <dbReference type="EMBL" id="OWA50365.1"/>
    </source>
</evidence>
<dbReference type="SUPFAM" id="SSF52266">
    <property type="entry name" value="SGNH hydrolase"/>
    <property type="match status" value="1"/>
</dbReference>
<dbReference type="PANTHER" id="PTHR22901:SF0">
    <property type="entry name" value="SIALATE O-ACETYLESTERASE"/>
    <property type="match status" value="1"/>
</dbReference>
<sequence length="527" mass="59004">MVDDEFVMDMDSSKLSGVSNVFANISRTKKTNLSPVKEPWGKIPPLAKGQFHYLASIWLRAGAEPQHGIGGNVLEFRFASYFQNYMVLQRGGKGALIWGFGEPKAVVSLTFHLEWIARRTSDLQGHENSTMPKGRGHEVIVSDDGIWQIRLPPTEAGGPYEIRAWSTVSGTNLDIKINSVLFGDVWLCSGQSNMEFRVEWMMGGLEELKNASSFSNVRFMEVMQASSYAPILEPIIRSGWAQPNEATLKEFSGACWYFGRRLQKTLRIPVGLIGSYYGGSALKTWVDREGISNCLKQIAKHRPRIYDDAVLWNGMVKPLTQLDIKGVLWYQGEADSYEDHNSFLCLMPAMIDSWRKHFRQPSMPFGIVQLACPPEQKHPGWSSVRWHQTADIGVVPNDILRNVFMAVALDLCDPKSPYGSIHPRYKIEIGERLLLGALSLAYHIPTPFQGPSPAYSSRVDNKVIVTFRDGPIVLRGNSASAFEVCCGYSNASRSDSSWNDCSQWDAVKQAPRICVVELLVMVLKMLS</sequence>
<feature type="domain" description="Sialate O-acetylesterase" evidence="2">
    <location>
        <begin position="184"/>
        <end position="391"/>
    </location>
</feature>
<proteinExistence type="predicted"/>
<evidence type="ECO:0000259" key="2">
    <source>
        <dbReference type="Pfam" id="PF03629"/>
    </source>
</evidence>
<evidence type="ECO:0000256" key="1">
    <source>
        <dbReference type="ARBA" id="ARBA00022801"/>
    </source>
</evidence>
<dbReference type="OrthoDB" id="42638at2759"/>
<dbReference type="AlphaFoldDB" id="A0A9X6NAC5"/>
<reference evidence="4" key="1">
    <citation type="submission" date="2017-01" db="EMBL/GenBank/DDBJ databases">
        <title>Comparative genomics of anhydrobiosis in the tardigrade Hypsibius dujardini.</title>
        <authorList>
            <person name="Yoshida Y."/>
            <person name="Koutsovoulos G."/>
            <person name="Laetsch D."/>
            <person name="Stevens L."/>
            <person name="Kumar S."/>
            <person name="Horikawa D."/>
            <person name="Ishino K."/>
            <person name="Komine S."/>
            <person name="Tomita M."/>
            <person name="Blaxter M."/>
            <person name="Arakawa K."/>
        </authorList>
    </citation>
    <scope>NUCLEOTIDE SEQUENCE [LARGE SCALE GENOMIC DNA]</scope>
    <source>
        <strain evidence="4">Z151</strain>
    </source>
</reference>
<dbReference type="GO" id="GO:0005975">
    <property type="term" value="P:carbohydrate metabolic process"/>
    <property type="evidence" value="ECO:0007669"/>
    <property type="project" value="TreeGrafter"/>
</dbReference>
<evidence type="ECO:0000313" key="4">
    <source>
        <dbReference type="Proteomes" id="UP000192578"/>
    </source>
</evidence>
<dbReference type="Gene3D" id="3.40.50.1110">
    <property type="entry name" value="SGNH hydrolase"/>
    <property type="match status" value="1"/>
</dbReference>
<accession>A0A9X6NAC5</accession>
<gene>
    <name evidence="3" type="ORF">BV898_14884</name>
</gene>
<dbReference type="PANTHER" id="PTHR22901">
    <property type="entry name" value="SIALATE O-ACETYLESTERASE"/>
    <property type="match status" value="1"/>
</dbReference>
<keyword evidence="1" id="KW-0378">Hydrolase</keyword>
<keyword evidence="4" id="KW-1185">Reference proteome</keyword>
<name>A0A9X6NAC5_HYPEX</name>
<dbReference type="InterPro" id="IPR036514">
    <property type="entry name" value="SGNH_hydro_sf"/>
</dbReference>
<dbReference type="Proteomes" id="UP000192578">
    <property type="component" value="Unassembled WGS sequence"/>
</dbReference>
<dbReference type="GO" id="GO:0001681">
    <property type="term" value="F:sialate O-acetylesterase activity"/>
    <property type="evidence" value="ECO:0007669"/>
    <property type="project" value="InterPro"/>
</dbReference>